<proteinExistence type="predicted"/>
<evidence type="ECO:0000313" key="1">
    <source>
        <dbReference type="EMBL" id="GAA5102370.1"/>
    </source>
</evidence>
<name>A0ABP9MXD2_9GAMM</name>
<dbReference type="RefSeq" id="WP_345667943.1">
    <property type="nucleotide sequence ID" value="NZ_BAABKE010000007.1"/>
</dbReference>
<gene>
    <name evidence="1" type="ORF">GCM10023338_19470</name>
</gene>
<dbReference type="Proteomes" id="UP001500631">
    <property type="component" value="Unassembled WGS sequence"/>
</dbReference>
<keyword evidence="2" id="KW-1185">Reference proteome</keyword>
<sequence>MKKIIITIILLLNILLIGHADNNYRIQNDLFYEEVYAPAKTIEWIETTDGTITAHAMSYFNAQGNVQQIVFLPNILGDIKELKKNSDDLIFFISELKDNQRKIFIYSQETNEWIDMEVEKWSSPYESISAGYFLSIKEQFNTNGSAKRREIKELLSPYENEITSYYYLKENEQKLESLITDLAEGEKLIFVTTLEVDEKGSWIKRQEEELGGETKIQTRIIEYYSK</sequence>
<evidence type="ECO:0000313" key="2">
    <source>
        <dbReference type="Proteomes" id="UP001500631"/>
    </source>
</evidence>
<reference evidence="2" key="1">
    <citation type="journal article" date="2019" name="Int. J. Syst. Evol. Microbiol.">
        <title>The Global Catalogue of Microorganisms (GCM) 10K type strain sequencing project: providing services to taxonomists for standard genome sequencing and annotation.</title>
        <authorList>
            <consortium name="The Broad Institute Genomics Platform"/>
            <consortium name="The Broad Institute Genome Sequencing Center for Infectious Disease"/>
            <person name="Wu L."/>
            <person name="Ma J."/>
        </authorList>
    </citation>
    <scope>NUCLEOTIDE SEQUENCE [LARGE SCALE GENOMIC DNA]</scope>
    <source>
        <strain evidence="2">JCM 18424</strain>
    </source>
</reference>
<protein>
    <submittedName>
        <fullName evidence="1">Uncharacterized protein</fullName>
    </submittedName>
</protein>
<organism evidence="1 2">
    <name type="scientific">Wohlfahrtiimonas larvae</name>
    <dbReference type="NCBI Taxonomy" id="1157986"/>
    <lineage>
        <taxon>Bacteria</taxon>
        <taxon>Pseudomonadati</taxon>
        <taxon>Pseudomonadota</taxon>
        <taxon>Gammaproteobacteria</taxon>
        <taxon>Cardiobacteriales</taxon>
        <taxon>Ignatzschineriaceae</taxon>
        <taxon>Wohlfahrtiimonas</taxon>
    </lineage>
</organism>
<dbReference type="EMBL" id="BAABKE010000007">
    <property type="protein sequence ID" value="GAA5102370.1"/>
    <property type="molecule type" value="Genomic_DNA"/>
</dbReference>
<accession>A0ABP9MXD2</accession>
<comment type="caution">
    <text evidence="1">The sequence shown here is derived from an EMBL/GenBank/DDBJ whole genome shotgun (WGS) entry which is preliminary data.</text>
</comment>